<gene>
    <name evidence="10" type="ORF">Pth03_33130</name>
</gene>
<keyword evidence="4 8" id="KW-0812">Transmembrane</keyword>
<evidence type="ECO:0000256" key="2">
    <source>
        <dbReference type="ARBA" id="ARBA00004141"/>
    </source>
</evidence>
<keyword evidence="5 8" id="KW-1133">Transmembrane helix</keyword>
<proteinExistence type="inferred from homology"/>
<evidence type="ECO:0000256" key="7">
    <source>
        <dbReference type="SAM" id="MobiDB-lite"/>
    </source>
</evidence>
<comment type="cofactor">
    <cofactor evidence="1">
        <name>Zn(2+)</name>
        <dbReference type="ChEBI" id="CHEBI:29105"/>
    </cofactor>
</comment>
<evidence type="ECO:0000313" key="11">
    <source>
        <dbReference type="Proteomes" id="UP000605992"/>
    </source>
</evidence>
<keyword evidence="11" id="KW-1185">Reference proteome</keyword>
<feature type="compositionally biased region" description="Low complexity" evidence="7">
    <location>
        <begin position="398"/>
        <end position="407"/>
    </location>
</feature>
<comment type="caution">
    <text evidence="10">The sequence shown here is derived from an EMBL/GenBank/DDBJ whole genome shotgun (WGS) entry which is preliminary data.</text>
</comment>
<feature type="transmembrane region" description="Helical" evidence="8">
    <location>
        <begin position="107"/>
        <end position="129"/>
    </location>
</feature>
<evidence type="ECO:0000256" key="6">
    <source>
        <dbReference type="ARBA" id="ARBA00023136"/>
    </source>
</evidence>
<dbReference type="InterPro" id="IPR011990">
    <property type="entry name" value="TPR-like_helical_dom_sf"/>
</dbReference>
<protein>
    <recommendedName>
        <fullName evidence="9">Peptidase M50 domain-containing protein</fullName>
    </recommendedName>
</protein>
<feature type="transmembrane region" description="Helical" evidence="8">
    <location>
        <begin position="27"/>
        <end position="56"/>
    </location>
</feature>
<dbReference type="InterPro" id="IPR008915">
    <property type="entry name" value="Peptidase_M50"/>
</dbReference>
<comment type="subcellular location">
    <subcellularLocation>
        <location evidence="2">Membrane</location>
        <topology evidence="2">Multi-pass membrane protein</topology>
    </subcellularLocation>
</comment>
<feature type="transmembrane region" description="Helical" evidence="8">
    <location>
        <begin position="144"/>
        <end position="164"/>
    </location>
</feature>
<dbReference type="SUPFAM" id="SSF48452">
    <property type="entry name" value="TPR-like"/>
    <property type="match status" value="1"/>
</dbReference>
<dbReference type="GO" id="GO:0016020">
    <property type="term" value="C:membrane"/>
    <property type="evidence" value="ECO:0007669"/>
    <property type="project" value="UniProtKB-SubCell"/>
</dbReference>
<dbReference type="AlphaFoldDB" id="A0A8J3UZF8"/>
<evidence type="ECO:0000259" key="9">
    <source>
        <dbReference type="Pfam" id="PF02163"/>
    </source>
</evidence>
<evidence type="ECO:0000256" key="8">
    <source>
        <dbReference type="SAM" id="Phobius"/>
    </source>
</evidence>
<dbReference type="EMBL" id="BOOR01000022">
    <property type="protein sequence ID" value="GII54924.1"/>
    <property type="molecule type" value="Genomic_DNA"/>
</dbReference>
<organism evidence="10 11">
    <name type="scientific">Planotetraspora thailandica</name>
    <dbReference type="NCBI Taxonomy" id="487172"/>
    <lineage>
        <taxon>Bacteria</taxon>
        <taxon>Bacillati</taxon>
        <taxon>Actinomycetota</taxon>
        <taxon>Actinomycetes</taxon>
        <taxon>Streptosporangiales</taxon>
        <taxon>Streptosporangiaceae</taxon>
        <taxon>Planotetraspora</taxon>
    </lineage>
</organism>
<feature type="domain" description="Peptidase M50" evidence="9">
    <location>
        <begin position="35"/>
        <end position="129"/>
    </location>
</feature>
<dbReference type="Gene3D" id="1.25.40.10">
    <property type="entry name" value="Tetratricopeptide repeat domain"/>
    <property type="match status" value="1"/>
</dbReference>
<evidence type="ECO:0000256" key="4">
    <source>
        <dbReference type="ARBA" id="ARBA00022692"/>
    </source>
</evidence>
<accession>A0A8J3UZF8</accession>
<dbReference type="GO" id="GO:0006508">
    <property type="term" value="P:proteolysis"/>
    <property type="evidence" value="ECO:0007669"/>
    <property type="project" value="InterPro"/>
</dbReference>
<evidence type="ECO:0000256" key="1">
    <source>
        <dbReference type="ARBA" id="ARBA00001947"/>
    </source>
</evidence>
<sequence>MRILSSLFTVAIMLVVSYPVGPHPSTLFAVLCCLLAGVFIHVYVHELGHLCAALLVRFRVIEVSIRAGRNRSGVRIAGVKVRLGLFGRVDQVRVVTPPDGRAVPARWIAFSFAGPASNLALAAATYLVFHGHAERLLSDDPALAHSYLVAAIAPGAMLGLANLIPFRVRDGQPSDGGWIFAWIFRPGRSRAQVTRRIRLTDGVSTPTDLDELRARVDAGGPDAILASGALLAQSIRARQLAVDADRLLVVARNPSTDPNLASLIASAIAETRAIELMNDTIRFRQWDFDQARVKPIVEVAELGYARDPERAEARMSLALARVLSKRPAEARDLLIRLNTTTVDSRVQVQALAARAIAELQLGDLAQARRVVNSAGRIDPKVGLLPLARTLVERAEQRAAASAGGTPSAPEPRTDVATSGTATESTA</sequence>
<evidence type="ECO:0000256" key="5">
    <source>
        <dbReference type="ARBA" id="ARBA00022989"/>
    </source>
</evidence>
<evidence type="ECO:0000313" key="10">
    <source>
        <dbReference type="EMBL" id="GII54924.1"/>
    </source>
</evidence>
<dbReference type="Pfam" id="PF02163">
    <property type="entry name" value="Peptidase_M50"/>
    <property type="match status" value="1"/>
</dbReference>
<dbReference type="CDD" id="cd05709">
    <property type="entry name" value="S2P-M50"/>
    <property type="match status" value="1"/>
</dbReference>
<dbReference type="Proteomes" id="UP000605992">
    <property type="component" value="Unassembled WGS sequence"/>
</dbReference>
<reference evidence="10" key="1">
    <citation type="submission" date="2021-01" db="EMBL/GenBank/DDBJ databases">
        <title>Whole genome shotgun sequence of Planotetraspora thailandica NBRC 104271.</title>
        <authorList>
            <person name="Komaki H."/>
            <person name="Tamura T."/>
        </authorList>
    </citation>
    <scope>NUCLEOTIDE SEQUENCE</scope>
    <source>
        <strain evidence="10">NBRC 104271</strain>
    </source>
</reference>
<comment type="similarity">
    <text evidence="3">Belongs to the peptidase M50B family.</text>
</comment>
<name>A0A8J3UZF8_9ACTN</name>
<feature type="region of interest" description="Disordered" evidence="7">
    <location>
        <begin position="395"/>
        <end position="426"/>
    </location>
</feature>
<evidence type="ECO:0000256" key="3">
    <source>
        <dbReference type="ARBA" id="ARBA00007931"/>
    </source>
</evidence>
<keyword evidence="6 8" id="KW-0472">Membrane</keyword>
<feature type="compositionally biased region" description="Polar residues" evidence="7">
    <location>
        <begin position="415"/>
        <end position="426"/>
    </location>
</feature>
<dbReference type="RefSeq" id="WP_377354996.1">
    <property type="nucleotide sequence ID" value="NZ_JBHLUG010000023.1"/>
</dbReference>